<proteinExistence type="predicted"/>
<dbReference type="EMBL" id="NKCZ01000061">
    <property type="protein sequence ID" value="POD88780.1"/>
    <property type="molecule type" value="Genomic_DNA"/>
</dbReference>
<accession>A0A2S3U942</accession>
<gene>
    <name evidence="2" type="ORF">S101258_00494</name>
</gene>
<evidence type="ECO:0000256" key="1">
    <source>
        <dbReference type="SAM" id="SignalP"/>
    </source>
</evidence>
<reference evidence="2 3" key="1">
    <citation type="submission" date="2017-06" db="EMBL/GenBank/DDBJ databases">
        <title>Genome sequence of Lactobacillus plantarum subsp. plantarum strain SRCM101258.</title>
        <authorList>
            <person name="Cho S.H."/>
        </authorList>
    </citation>
    <scope>NUCLEOTIDE SEQUENCE [LARGE SCALE GENOMIC DNA]</scope>
    <source>
        <strain evidence="2 3">SRCM101258</strain>
    </source>
</reference>
<sequence>MKKMVLGLMVVAGLLGTSTVVANAADTDSTGDVTFSSGTLSLSVTDNTNLSFGSNTISTTDAT</sequence>
<comment type="caution">
    <text evidence="2">The sequence shown here is derived from an EMBL/GenBank/DDBJ whole genome shotgun (WGS) entry which is preliminary data.</text>
</comment>
<dbReference type="AlphaFoldDB" id="A0A2S3U942"/>
<evidence type="ECO:0000313" key="2">
    <source>
        <dbReference type="EMBL" id="POD88780.1"/>
    </source>
</evidence>
<dbReference type="Proteomes" id="UP000236990">
    <property type="component" value="Unassembled WGS sequence"/>
</dbReference>
<evidence type="ECO:0000313" key="3">
    <source>
        <dbReference type="Proteomes" id="UP000236990"/>
    </source>
</evidence>
<name>A0A2S3U942_LACPN</name>
<feature type="chain" id="PRO_5015671365" description="WxL domain-containing protein" evidence="1">
    <location>
        <begin position="25"/>
        <end position="63"/>
    </location>
</feature>
<protein>
    <recommendedName>
        <fullName evidence="4">WxL domain-containing protein</fullName>
    </recommendedName>
</protein>
<keyword evidence="1" id="KW-0732">Signal</keyword>
<organism evidence="2 3">
    <name type="scientific">Lactiplantibacillus plantarum subsp. plantarum</name>
    <dbReference type="NCBI Taxonomy" id="337330"/>
    <lineage>
        <taxon>Bacteria</taxon>
        <taxon>Bacillati</taxon>
        <taxon>Bacillota</taxon>
        <taxon>Bacilli</taxon>
        <taxon>Lactobacillales</taxon>
        <taxon>Lactobacillaceae</taxon>
        <taxon>Lactiplantibacillus</taxon>
    </lineage>
</organism>
<evidence type="ECO:0008006" key="4">
    <source>
        <dbReference type="Google" id="ProtNLM"/>
    </source>
</evidence>
<feature type="signal peptide" evidence="1">
    <location>
        <begin position="1"/>
        <end position="24"/>
    </location>
</feature>